<accession>A0AC61QHR5</accession>
<evidence type="ECO:0000313" key="2">
    <source>
        <dbReference type="Proteomes" id="UP000294588"/>
    </source>
</evidence>
<protein>
    <submittedName>
        <fullName evidence="1">T9SS type A sorting domain-containing protein</fullName>
    </submittedName>
</protein>
<keyword evidence="2" id="KW-1185">Reference proteome</keyword>
<dbReference type="EMBL" id="SMOG01000033">
    <property type="protein sequence ID" value="TDF72483.1"/>
    <property type="molecule type" value="Genomic_DNA"/>
</dbReference>
<sequence length="1012" mass="113404">MGLIINLSAELLWQEPIPIRQGVNIEWFRSGTQTADGCAIYVWSDTKLGERDLWAQKVDAQGNAVWGEPLLIDGKPDRQEDPVITMTSDNNFVIAWIDFSDDLDGNVYAQKINAQGQLLWQTGGVPVCTYPNVQISLNMESDNEGGVYIIWVDSRNPGKDLYGQHLNSSGAPLWQVNGIPIANDIGDEVQNTMLPDGQGGFIIAYTYSFGGLEDIFAKRFLSNGTMAWQQPTIISNAPGNQGKVRMATLTNGEFVFVWEDQRNEDPDIYAQKIDLNGNILWRDPFIVFGDSGTANFAPQLNPRIVATSDNAVIIVWEDKRLDNYATDLFVQKINAAGDLLWDVDGVPLCVAEFAQNEARLTPDSNGGCYIVWDDLRNGDTPNDDIYGQHLSATGTALWEANGRPICNAPNQQNSALVKVSNNMVFINWMDMRNGSVGLYYQVYNSAGVAQLPENGELVFWGLSGDTPLNNYLILPRSQDVVIIWQDTRFANMGYQIFFQFLNSDGSIDLEPNGRPVTLSTGANQSNPAAAVLSDDSIVLAWVDARDENPNIYLQHLDANGNRLWGDYGIPLTESIPIEQKNPRVSYKADQNQVYISWSNYESHSGNLRFYVYGQMIQNEQKQWGPDGIKISYYPEEEFLYHECSQNELKENYFTWQDANLIEFTQSIFTKKVDANGQTAQGWPESGLQVSTYPITNWDCRQRFPVSTLTDEGIFVMWKDARGDDIENYYGQHISSNGERLWDPLGVNLADYGREQLNVSIAENPLYRNEIVFAWTENIAGMGDILTQKYSLTGIPQWGDFGYYVVQKDSMQTAPYLARFNNGGMVIAWTDYYNTVTEESNINYKYINSNGSMVCNDPGGYVLCDAKKNQYNPMIAVINNEAYVVWADGRSSGKTEILGLYAQKLSNETTAINDPVIPSISKFTLLQNSPNPFNPSTNIQFIVNDITNPYTLNIYNLKGQLVKTLVKGNLEKGTHNIVWDGTDSNGNNVSSGIYMYSLSNGKSNQIKRMVLMK</sequence>
<proteinExistence type="predicted"/>
<gene>
    <name evidence="1" type="ORF">E0946_06805</name>
</gene>
<comment type="caution">
    <text evidence="1">The sequence shown here is derived from an EMBL/GenBank/DDBJ whole genome shotgun (WGS) entry which is preliminary data.</text>
</comment>
<reference evidence="1" key="1">
    <citation type="submission" date="2019-03" db="EMBL/GenBank/DDBJ databases">
        <title>Candidatus Syntrophosphaera thermopropionivorans: a novel player in syntrophic propionate oxidation during anaerobic digestion.</title>
        <authorList>
            <person name="Dyksma S."/>
        </authorList>
    </citation>
    <scope>NUCLEOTIDE SEQUENCE</scope>
    <source>
        <strain evidence="1">W5</strain>
    </source>
</reference>
<dbReference type="Proteomes" id="UP000294588">
    <property type="component" value="Unassembled WGS sequence"/>
</dbReference>
<name>A0AC61QHR5_9BACT</name>
<evidence type="ECO:0000313" key="1">
    <source>
        <dbReference type="EMBL" id="TDF72483.1"/>
    </source>
</evidence>
<organism evidence="1 2">
    <name type="scientific">Candidatus Syntrophosphaera thermopropionivorans</name>
    <dbReference type="NCBI Taxonomy" id="2593015"/>
    <lineage>
        <taxon>Bacteria</taxon>
        <taxon>Pseudomonadati</taxon>
        <taxon>Candidatus Cloacimonadota</taxon>
        <taxon>Candidatus Cloacimonadia</taxon>
        <taxon>Candidatus Cloacimonadales</taxon>
        <taxon>Candidatus Cloacimonadaceae</taxon>
        <taxon>Candidatus Syntrophosphaera</taxon>
    </lineage>
</organism>